<reference evidence="2" key="1">
    <citation type="submission" date="2022-07" db="EMBL/GenBank/DDBJ databases">
        <title>Chromosome-level genome of Muraenolepis orangiensis.</title>
        <authorList>
            <person name="Kim J."/>
        </authorList>
    </citation>
    <scope>NUCLEOTIDE SEQUENCE</scope>
    <source>
        <strain evidence="2">KU_S4_2022</strain>
        <tissue evidence="2">Muscle</tissue>
    </source>
</reference>
<comment type="caution">
    <text evidence="2">The sequence shown here is derived from an EMBL/GenBank/DDBJ whole genome shotgun (WGS) entry which is preliminary data.</text>
</comment>
<dbReference type="OrthoDB" id="10067217at2759"/>
<dbReference type="GO" id="GO:0006511">
    <property type="term" value="P:ubiquitin-dependent protein catabolic process"/>
    <property type="evidence" value="ECO:0007669"/>
    <property type="project" value="TreeGrafter"/>
</dbReference>
<dbReference type="GO" id="GO:0003729">
    <property type="term" value="F:mRNA binding"/>
    <property type="evidence" value="ECO:0007669"/>
    <property type="project" value="TreeGrafter"/>
</dbReference>
<dbReference type="InterPro" id="IPR052249">
    <property type="entry name" value="Roquin_domain"/>
</dbReference>
<organism evidence="2 3">
    <name type="scientific">Muraenolepis orangiensis</name>
    <name type="common">Patagonian moray cod</name>
    <dbReference type="NCBI Taxonomy" id="630683"/>
    <lineage>
        <taxon>Eukaryota</taxon>
        <taxon>Metazoa</taxon>
        <taxon>Chordata</taxon>
        <taxon>Craniata</taxon>
        <taxon>Vertebrata</taxon>
        <taxon>Euteleostomi</taxon>
        <taxon>Actinopterygii</taxon>
        <taxon>Neopterygii</taxon>
        <taxon>Teleostei</taxon>
        <taxon>Neoteleostei</taxon>
        <taxon>Acanthomorphata</taxon>
        <taxon>Zeiogadaria</taxon>
        <taxon>Gadariae</taxon>
        <taxon>Gadiformes</taxon>
        <taxon>Muraenolepidoidei</taxon>
        <taxon>Muraenolepididae</taxon>
        <taxon>Muraenolepis</taxon>
    </lineage>
</organism>
<dbReference type="EMBL" id="JANIIK010000043">
    <property type="protein sequence ID" value="KAJ3604948.1"/>
    <property type="molecule type" value="Genomic_DNA"/>
</dbReference>
<feature type="compositionally biased region" description="Low complexity" evidence="1">
    <location>
        <begin position="20"/>
        <end position="46"/>
    </location>
</feature>
<dbReference type="GO" id="GO:0010494">
    <property type="term" value="C:cytoplasmic stress granule"/>
    <property type="evidence" value="ECO:0007669"/>
    <property type="project" value="TreeGrafter"/>
</dbReference>
<feature type="compositionally biased region" description="Acidic residues" evidence="1">
    <location>
        <begin position="500"/>
        <end position="511"/>
    </location>
</feature>
<dbReference type="GO" id="GO:0003725">
    <property type="term" value="F:double-stranded RNA binding"/>
    <property type="evidence" value="ECO:0007669"/>
    <property type="project" value="TreeGrafter"/>
</dbReference>
<feature type="compositionally biased region" description="Low complexity" evidence="1">
    <location>
        <begin position="515"/>
        <end position="526"/>
    </location>
</feature>
<keyword evidence="3" id="KW-1185">Reference proteome</keyword>
<dbReference type="GO" id="GO:0035613">
    <property type="term" value="F:RNA stem-loop binding"/>
    <property type="evidence" value="ECO:0007669"/>
    <property type="project" value="TreeGrafter"/>
</dbReference>
<feature type="compositionally biased region" description="Low complexity" evidence="1">
    <location>
        <begin position="533"/>
        <end position="543"/>
    </location>
</feature>
<protein>
    <submittedName>
        <fullName evidence="2">Uncharacterized protein</fullName>
    </submittedName>
</protein>
<evidence type="ECO:0000256" key="1">
    <source>
        <dbReference type="SAM" id="MobiDB-lite"/>
    </source>
</evidence>
<feature type="compositionally biased region" description="Basic residues" evidence="1">
    <location>
        <begin position="66"/>
        <end position="84"/>
    </location>
</feature>
<sequence>MARFLRSSHVQESYLPPDPLASHPSSASSSSSSPSSSCSSAYTAPPSRERLGPPAYHHPQHPNPQQHHHHPGPHHPGQHPHPQHPHPYAPPLAPGHCVYAPLYDSRRVWRPQLYHREDARSNSLPPEVLQHASVYQPPLRERFKSLDSNYCSGVEARVGLHQDYGHVALGYDDLFRRKQEQPSQASPIFTVDFGPEHVGGGGGPCVGCGYRAAEDGLAHYSPWSCSPVRSSCISPFRPDRPGQACSELQEVDPEAAGSGGEEGKRWLSSLDPYRRVKEEDPIIPFGEGPIISKWGAISRAARTGGQGRGSTTPVSLRGQGSGERQRHTQSASEVRGEAAPHPSASEVRGETAPHPSASEVRGEAAPHPSASEVRGQGRGSTTPVSLRGQGRGSTTPVSLRGQGRGSTTPFSLRGQGSGERKPHHLTRQPQRSDHSNYRWSSRRSSGHSLGVLESEQLCVSSLPGPRRSLSGEEVRHQTVFIEDQEPLCPPEPEPDRDMELELSVLDQEDPLPQESSQDPCSSSSLLLPPPSSPSSSPTALPSPTEGHAPLDQMDARLLKKMAFRKSPGGVVPGGLMLRTGPPRRVTSRTCPPNPLAEMLLNGT</sequence>
<dbReference type="GO" id="GO:0000288">
    <property type="term" value="P:nuclear-transcribed mRNA catabolic process, deadenylation-dependent decay"/>
    <property type="evidence" value="ECO:0007669"/>
    <property type="project" value="TreeGrafter"/>
</dbReference>
<proteinExistence type="predicted"/>
<dbReference type="GO" id="GO:0000209">
    <property type="term" value="P:protein polyubiquitination"/>
    <property type="evidence" value="ECO:0007669"/>
    <property type="project" value="TreeGrafter"/>
</dbReference>
<dbReference type="PANTHER" id="PTHR13139">
    <property type="entry name" value="RING FINGER AND CCCH-TYPE ZINC FINGER DOMAIN-CONTAINING PROTEIN"/>
    <property type="match status" value="1"/>
</dbReference>
<accession>A0A9Q0INV1</accession>
<name>A0A9Q0INV1_9TELE</name>
<dbReference type="Proteomes" id="UP001148018">
    <property type="component" value="Unassembled WGS sequence"/>
</dbReference>
<feature type="region of interest" description="Disordered" evidence="1">
    <location>
        <begin position="565"/>
        <end position="593"/>
    </location>
</feature>
<dbReference type="PANTHER" id="PTHR13139:SF2">
    <property type="entry name" value="ROQUIN-2"/>
    <property type="match status" value="1"/>
</dbReference>
<evidence type="ECO:0000313" key="3">
    <source>
        <dbReference type="Proteomes" id="UP001148018"/>
    </source>
</evidence>
<dbReference type="GO" id="GO:0061630">
    <property type="term" value="F:ubiquitin protein ligase activity"/>
    <property type="evidence" value="ECO:0007669"/>
    <property type="project" value="TreeGrafter"/>
</dbReference>
<dbReference type="AlphaFoldDB" id="A0A9Q0INV1"/>
<evidence type="ECO:0000313" key="2">
    <source>
        <dbReference type="EMBL" id="KAJ3604948.1"/>
    </source>
</evidence>
<feature type="region of interest" description="Disordered" evidence="1">
    <location>
        <begin position="1"/>
        <end position="91"/>
    </location>
</feature>
<gene>
    <name evidence="2" type="ORF">NHX12_026999</name>
</gene>
<feature type="region of interest" description="Disordered" evidence="1">
    <location>
        <begin position="301"/>
        <end position="552"/>
    </location>
</feature>